<comment type="similarity">
    <text evidence="1">Belongs to the glycosyltransferase 34 family.</text>
</comment>
<name>A0A812M5Z3_SYMPI</name>
<dbReference type="GO" id="GO:0000139">
    <property type="term" value="C:Golgi membrane"/>
    <property type="evidence" value="ECO:0007669"/>
    <property type="project" value="TreeGrafter"/>
</dbReference>
<gene>
    <name evidence="4" type="ORF">SPIL2461_LOCUS4948</name>
</gene>
<keyword evidence="3" id="KW-0808">Transferase</keyword>
<dbReference type="AlphaFoldDB" id="A0A812M5Z3"/>
<evidence type="ECO:0000256" key="3">
    <source>
        <dbReference type="ARBA" id="ARBA00022679"/>
    </source>
</evidence>
<dbReference type="Pfam" id="PF05637">
    <property type="entry name" value="Glyco_transf_34"/>
    <property type="match status" value="1"/>
</dbReference>
<dbReference type="EMBL" id="CAJNIZ010006792">
    <property type="protein sequence ID" value="CAE7252798.1"/>
    <property type="molecule type" value="Genomic_DNA"/>
</dbReference>
<dbReference type="GO" id="GO:0016757">
    <property type="term" value="F:glycosyltransferase activity"/>
    <property type="evidence" value="ECO:0007669"/>
    <property type="project" value="UniProtKB-KW"/>
</dbReference>
<organism evidence="4 5">
    <name type="scientific">Symbiodinium pilosum</name>
    <name type="common">Dinoflagellate</name>
    <dbReference type="NCBI Taxonomy" id="2952"/>
    <lineage>
        <taxon>Eukaryota</taxon>
        <taxon>Sar</taxon>
        <taxon>Alveolata</taxon>
        <taxon>Dinophyceae</taxon>
        <taxon>Suessiales</taxon>
        <taxon>Symbiodiniaceae</taxon>
        <taxon>Symbiodinium</taxon>
    </lineage>
</organism>
<evidence type="ECO:0000256" key="2">
    <source>
        <dbReference type="ARBA" id="ARBA00022676"/>
    </source>
</evidence>
<dbReference type="InterPro" id="IPR008630">
    <property type="entry name" value="Glyco_trans_34"/>
</dbReference>
<dbReference type="SUPFAM" id="SSF53448">
    <property type="entry name" value="Nucleotide-diphospho-sugar transferases"/>
    <property type="match status" value="1"/>
</dbReference>
<accession>A0A812M5Z3</accession>
<evidence type="ECO:0000256" key="1">
    <source>
        <dbReference type="ARBA" id="ARBA00005664"/>
    </source>
</evidence>
<keyword evidence="5" id="KW-1185">Reference proteome</keyword>
<dbReference type="Proteomes" id="UP000649617">
    <property type="component" value="Unassembled WGS sequence"/>
</dbReference>
<protein>
    <submittedName>
        <fullName evidence="4">Uncharacterized protein</fullName>
    </submittedName>
</protein>
<dbReference type="InterPro" id="IPR029044">
    <property type="entry name" value="Nucleotide-diphossugar_trans"/>
</dbReference>
<evidence type="ECO:0000313" key="5">
    <source>
        <dbReference type="Proteomes" id="UP000649617"/>
    </source>
</evidence>
<dbReference type="GO" id="GO:0006487">
    <property type="term" value="P:protein N-linked glycosylation"/>
    <property type="evidence" value="ECO:0007669"/>
    <property type="project" value="TreeGrafter"/>
</dbReference>
<reference evidence="4" key="1">
    <citation type="submission" date="2021-02" db="EMBL/GenBank/DDBJ databases">
        <authorList>
            <person name="Dougan E. K."/>
            <person name="Rhodes N."/>
            <person name="Thang M."/>
            <person name="Chan C."/>
        </authorList>
    </citation>
    <scope>NUCLEOTIDE SEQUENCE</scope>
</reference>
<proteinExistence type="inferred from homology"/>
<evidence type="ECO:0000313" key="4">
    <source>
        <dbReference type="EMBL" id="CAE7252798.1"/>
    </source>
</evidence>
<dbReference type="PANTHER" id="PTHR31306">
    <property type="entry name" value="ALPHA-1,6-MANNOSYLTRANSFERASE MNN11-RELATED"/>
    <property type="match status" value="1"/>
</dbReference>
<sequence length="165" mass="18832">MNVKDGVHKPFFWKVNAVKNILDTGKYDWVLWMDCDAFFMDPGRTIDSVIAMYSGNLTSASRLPPLSSLALRGLGDMMPDPDANISLIFAVDSTGINNGVWLLKNTAWSHNFLQRWWESDILEGPGKEHNCSDQSTMLHALLHDRVMDLDEDWDAYEARFGVYRF</sequence>
<comment type="caution">
    <text evidence="4">The sequence shown here is derived from an EMBL/GenBank/DDBJ whole genome shotgun (WGS) entry which is preliminary data.</text>
</comment>
<keyword evidence="2" id="KW-0328">Glycosyltransferase</keyword>
<dbReference type="OrthoDB" id="407658at2759"/>
<dbReference type="PANTHER" id="PTHR31306:SF4">
    <property type="entry name" value="ALPHA-1,2-GALACTOSYLTRANSFERASE"/>
    <property type="match status" value="1"/>
</dbReference>
<dbReference type="Gene3D" id="3.90.550.10">
    <property type="entry name" value="Spore Coat Polysaccharide Biosynthesis Protein SpsA, Chain A"/>
    <property type="match status" value="1"/>
</dbReference>